<organism evidence="2 3">
    <name type="scientific">Dentipellis fragilis</name>
    <dbReference type="NCBI Taxonomy" id="205917"/>
    <lineage>
        <taxon>Eukaryota</taxon>
        <taxon>Fungi</taxon>
        <taxon>Dikarya</taxon>
        <taxon>Basidiomycota</taxon>
        <taxon>Agaricomycotina</taxon>
        <taxon>Agaricomycetes</taxon>
        <taxon>Russulales</taxon>
        <taxon>Hericiaceae</taxon>
        <taxon>Dentipellis</taxon>
    </lineage>
</organism>
<evidence type="ECO:0000313" key="2">
    <source>
        <dbReference type="EMBL" id="TFY66754.1"/>
    </source>
</evidence>
<name>A0A4Y9YWG0_9AGAM</name>
<evidence type="ECO:0000259" key="1">
    <source>
        <dbReference type="Pfam" id="PF17667"/>
    </source>
</evidence>
<dbReference type="STRING" id="205917.A0A4Y9YWG0"/>
<protein>
    <recommendedName>
        <fullName evidence="1">Fungal-type protein kinase domain-containing protein</fullName>
    </recommendedName>
</protein>
<dbReference type="EMBL" id="SEOQ01000221">
    <property type="protein sequence ID" value="TFY66754.1"/>
    <property type="molecule type" value="Genomic_DNA"/>
</dbReference>
<dbReference type="Gene3D" id="1.10.510.10">
    <property type="entry name" value="Transferase(Phosphotransferase) domain 1"/>
    <property type="match status" value="1"/>
</dbReference>
<dbReference type="PANTHER" id="PTHR38248:SF2">
    <property type="entry name" value="FUNK1 11"/>
    <property type="match status" value="1"/>
</dbReference>
<evidence type="ECO:0000313" key="3">
    <source>
        <dbReference type="Proteomes" id="UP000298327"/>
    </source>
</evidence>
<gene>
    <name evidence="2" type="ORF">EVG20_g4344</name>
</gene>
<dbReference type="Pfam" id="PF17667">
    <property type="entry name" value="Pkinase_fungal"/>
    <property type="match status" value="2"/>
</dbReference>
<dbReference type="InterPro" id="IPR011009">
    <property type="entry name" value="Kinase-like_dom_sf"/>
</dbReference>
<dbReference type="OrthoDB" id="5592585at2759"/>
<feature type="domain" description="Fungal-type protein kinase" evidence="1">
    <location>
        <begin position="373"/>
        <end position="504"/>
    </location>
</feature>
<accession>A0A4Y9YWG0</accession>
<dbReference type="SUPFAM" id="SSF56112">
    <property type="entry name" value="Protein kinase-like (PK-like)"/>
    <property type="match status" value="1"/>
</dbReference>
<reference evidence="2 3" key="1">
    <citation type="submission" date="2019-02" db="EMBL/GenBank/DDBJ databases">
        <title>Genome sequencing of the rare red list fungi Dentipellis fragilis.</title>
        <authorList>
            <person name="Buettner E."/>
            <person name="Kellner H."/>
        </authorList>
    </citation>
    <scope>NUCLEOTIDE SEQUENCE [LARGE SCALE GENOMIC DNA]</scope>
    <source>
        <strain evidence="2 3">DSM 105465</strain>
    </source>
</reference>
<keyword evidence="3" id="KW-1185">Reference proteome</keyword>
<proteinExistence type="predicted"/>
<dbReference type="PANTHER" id="PTHR38248">
    <property type="entry name" value="FUNK1 6"/>
    <property type="match status" value="1"/>
</dbReference>
<dbReference type="Proteomes" id="UP000298327">
    <property type="component" value="Unassembled WGS sequence"/>
</dbReference>
<comment type="caution">
    <text evidence="2">The sequence shown here is derived from an EMBL/GenBank/DDBJ whole genome shotgun (WGS) entry which is preliminary data.</text>
</comment>
<feature type="domain" description="Fungal-type protein kinase" evidence="1">
    <location>
        <begin position="156"/>
        <end position="235"/>
    </location>
</feature>
<dbReference type="AlphaFoldDB" id="A0A4Y9YWG0"/>
<sequence>MSSGAFLGPMSPLDFLNHFVPAPVRRDSKARTRPDVSFQRMADVENETEMYSPYIEVCQQLDPKQTMEFHSILSPSAPNRTPFEECDEEDPKLDVRVVTYHRSKLPFDNLSEDFARAERVDVLKHDSSEDPFNEVPDDTIFPFESHTKGGKKVRGEIIAHTNAILQLQFRIFVFSIHIMGRKARLIRWDRSGAIVTEAFDYVEHPEPLAEFLWRYTFLSAAERGHDETVKSLLHVQEHPEDYHAALDAIRRIQDITERDNIELLLLRMSPLDARSPPMPPASDAKFYYKTDPAQECNGWDYYVTAPRMNVRRPFGKGTRSLLVYDRHTGRVHHLKDTNRLISPELTVEHEVINELRQAGAYRDILDPKLLPGYPDDPKGWEHLRAYRLITEEVGTLLWRFDNWKQVVQAIADTLEALDGAEKAGWRHRDISAANIMLFNGRGLLVDWHISQQSKFMDLASEDGKKRQDQTGSWQFKSVTQLRDPYARHDAKVNRESVFWVLLWMAINFSQHSMPPIEIKDNMWHVFDYEWITGEGHSKGGFGKECILSKASGRLDLYFAIEFYPPPLQHVLELMHGVLRYKYKIPQPPYIPEYYSEERVKRKERMYELEVEVYEEMMPLLEDPLWIHGKVVEILNTEEWPAGGPVTYPSPPPGDGPIW</sequence>
<dbReference type="InterPro" id="IPR040976">
    <property type="entry name" value="Pkinase_fungal"/>
</dbReference>